<reference evidence="1 2" key="1">
    <citation type="submission" date="2024-01" db="EMBL/GenBank/DDBJ databases">
        <title>The genomes of 5 underutilized Papilionoideae crops provide insights into root nodulation and disease resistanc.</title>
        <authorList>
            <person name="Jiang F."/>
        </authorList>
    </citation>
    <scope>NUCLEOTIDE SEQUENCE [LARGE SCALE GENOMIC DNA]</scope>
    <source>
        <strain evidence="1">JINMINGXINNONG_FW02</strain>
        <tissue evidence="1">Leaves</tissue>
    </source>
</reference>
<name>A0AAN9RB94_PHACN</name>
<organism evidence="1 2">
    <name type="scientific">Phaseolus coccineus</name>
    <name type="common">Scarlet runner bean</name>
    <name type="synonym">Phaseolus multiflorus</name>
    <dbReference type="NCBI Taxonomy" id="3886"/>
    <lineage>
        <taxon>Eukaryota</taxon>
        <taxon>Viridiplantae</taxon>
        <taxon>Streptophyta</taxon>
        <taxon>Embryophyta</taxon>
        <taxon>Tracheophyta</taxon>
        <taxon>Spermatophyta</taxon>
        <taxon>Magnoliopsida</taxon>
        <taxon>eudicotyledons</taxon>
        <taxon>Gunneridae</taxon>
        <taxon>Pentapetalae</taxon>
        <taxon>rosids</taxon>
        <taxon>fabids</taxon>
        <taxon>Fabales</taxon>
        <taxon>Fabaceae</taxon>
        <taxon>Papilionoideae</taxon>
        <taxon>50 kb inversion clade</taxon>
        <taxon>NPAAA clade</taxon>
        <taxon>indigoferoid/millettioid clade</taxon>
        <taxon>Phaseoleae</taxon>
        <taxon>Phaseolus</taxon>
    </lineage>
</organism>
<dbReference type="AlphaFoldDB" id="A0AAN9RB94"/>
<gene>
    <name evidence="1" type="ORF">VNO80_13440</name>
</gene>
<sequence>MERNSTSAFEFPSLQSDVVFGGKLTGCQTHPSSEHQLMARSNPYRKLKLVRCVDHAQRRCSLQLPETGYSRFQRRNTCSKKYASRLFGVVKFPLQMKLSDIKRRQSERSARLAAAARDGEQEKGEKSGLEWRLIRTLRRKSAQWLNALSTSSFDFFGHINILRLQNCFKKKS</sequence>
<protein>
    <submittedName>
        <fullName evidence="1">Uncharacterized protein</fullName>
    </submittedName>
</protein>
<dbReference type="EMBL" id="JAYMYR010000005">
    <property type="protein sequence ID" value="KAK7364699.1"/>
    <property type="molecule type" value="Genomic_DNA"/>
</dbReference>
<dbReference type="PANTHER" id="PTHR34130:SF8">
    <property type="entry name" value="TRANSMEMBRANE PROTEIN"/>
    <property type="match status" value="1"/>
</dbReference>
<evidence type="ECO:0000313" key="1">
    <source>
        <dbReference type="EMBL" id="KAK7364699.1"/>
    </source>
</evidence>
<comment type="caution">
    <text evidence="1">The sequence shown here is derived from an EMBL/GenBank/DDBJ whole genome shotgun (WGS) entry which is preliminary data.</text>
</comment>
<proteinExistence type="predicted"/>
<keyword evidence="2" id="KW-1185">Reference proteome</keyword>
<dbReference type="PANTHER" id="PTHR34130">
    <property type="entry name" value="OS08G0243800 PROTEIN"/>
    <property type="match status" value="1"/>
</dbReference>
<evidence type="ECO:0000313" key="2">
    <source>
        <dbReference type="Proteomes" id="UP001374584"/>
    </source>
</evidence>
<accession>A0AAN9RB94</accession>
<dbReference type="Proteomes" id="UP001374584">
    <property type="component" value="Unassembled WGS sequence"/>
</dbReference>